<dbReference type="OrthoDB" id="7029748at2"/>
<feature type="transmembrane region" description="Helical" evidence="1">
    <location>
        <begin position="169"/>
        <end position="190"/>
    </location>
</feature>
<dbReference type="RefSeq" id="WP_038489135.1">
    <property type="nucleotide sequence ID" value="NZ_BCTH01000122.1"/>
</dbReference>
<keyword evidence="1" id="KW-0812">Transmembrane</keyword>
<reference evidence="2 3" key="1">
    <citation type="journal article" date="2015" name="Genome Announc.">
        <title>Genome Sequence of Mushroom Soft-Rot Pathogen Janthinobacterium agaricidamnosum.</title>
        <authorList>
            <person name="Graupner K."/>
            <person name="Lackner G."/>
            <person name="Hertweck C."/>
        </authorList>
    </citation>
    <scope>NUCLEOTIDE SEQUENCE [LARGE SCALE GENOMIC DNA]</scope>
    <source>
        <strain evidence="3">NBRC 102515 / DSM 9628</strain>
    </source>
</reference>
<keyword evidence="1" id="KW-1133">Transmembrane helix</keyword>
<dbReference type="Proteomes" id="UP000027604">
    <property type="component" value="Chromosome I"/>
</dbReference>
<proteinExistence type="predicted"/>
<dbReference type="KEGG" id="jag:GJA_904"/>
<accession>W0V1S8</accession>
<keyword evidence="3" id="KW-1185">Reference proteome</keyword>
<feature type="transmembrane region" description="Helical" evidence="1">
    <location>
        <begin position="90"/>
        <end position="112"/>
    </location>
</feature>
<evidence type="ECO:0000313" key="2">
    <source>
        <dbReference type="EMBL" id="CDG81560.1"/>
    </source>
</evidence>
<feature type="transmembrane region" description="Helical" evidence="1">
    <location>
        <begin position="59"/>
        <end position="78"/>
    </location>
</feature>
<feature type="transmembrane region" description="Helical" evidence="1">
    <location>
        <begin position="421"/>
        <end position="441"/>
    </location>
</feature>
<sequence length="443" mass="46716">MLILSEKQKYVSVAFAASFLALATFFSTQLPQGLPAAILVAMGATIVLNLSPESRKKPTLWYSTGIFLVCLPLLGAQANLMQMLAAMSRFAPVMALLIGIALFRHSLVRSGLAAMISRPLLGHKEGPRNSAKVALATAGLSVVGSLGTISIICAALAGKVHNRLALSGITVRALCASMYILPTTVASAAVAAAIPQLQANRIALLGAPLTVLMLLGAMLPQIQLDTSAGNGASSSTTLRQPLALVTVVALCGLLTLNWTGHVTLSIAVAMIAGYLAESLLFTRKPGLPSRQSEVARSVDGITPEILLLAASGLLIFTVQTLDLHSHLGAALMLAMTDRTTVLFLLLGVFPLITIAGLHPLVLFGLFFPLMNPPMFHDTTIQYLAWTSTFVMSNLLSPVSTCAMLAATSLQKTTRQTSYISNGRYCIVFAVLTAVYLTLLSMET</sequence>
<feature type="transmembrane region" description="Helical" evidence="1">
    <location>
        <begin position="342"/>
        <end position="370"/>
    </location>
</feature>
<feature type="transmembrane region" description="Helical" evidence="1">
    <location>
        <begin position="10"/>
        <end position="28"/>
    </location>
</feature>
<dbReference type="AlphaFoldDB" id="W0V1S8"/>
<organism evidence="2 3">
    <name type="scientific">Janthinobacterium agaricidamnosum NBRC 102515 = DSM 9628</name>
    <dbReference type="NCBI Taxonomy" id="1349767"/>
    <lineage>
        <taxon>Bacteria</taxon>
        <taxon>Pseudomonadati</taxon>
        <taxon>Pseudomonadota</taxon>
        <taxon>Betaproteobacteria</taxon>
        <taxon>Burkholderiales</taxon>
        <taxon>Oxalobacteraceae</taxon>
        <taxon>Janthinobacterium</taxon>
    </lineage>
</organism>
<feature type="transmembrane region" description="Helical" evidence="1">
    <location>
        <begin position="382"/>
        <end position="409"/>
    </location>
</feature>
<feature type="transmembrane region" description="Helical" evidence="1">
    <location>
        <begin position="202"/>
        <end position="222"/>
    </location>
</feature>
<dbReference type="EMBL" id="HG322949">
    <property type="protein sequence ID" value="CDG81560.1"/>
    <property type="molecule type" value="Genomic_DNA"/>
</dbReference>
<feature type="transmembrane region" description="Helical" evidence="1">
    <location>
        <begin position="133"/>
        <end position="157"/>
    </location>
</feature>
<gene>
    <name evidence="2" type="ORF">GJA_904</name>
</gene>
<feature type="transmembrane region" description="Helical" evidence="1">
    <location>
        <begin position="34"/>
        <end position="52"/>
    </location>
</feature>
<dbReference type="PATRIC" id="fig|1349767.4.peg.2631"/>
<dbReference type="STRING" id="1349767.GJA_904"/>
<keyword evidence="1" id="KW-0472">Membrane</keyword>
<feature type="transmembrane region" description="Helical" evidence="1">
    <location>
        <begin position="264"/>
        <end position="281"/>
    </location>
</feature>
<name>W0V1S8_9BURK</name>
<protein>
    <submittedName>
        <fullName evidence="2">Putative membrane protein</fullName>
    </submittedName>
</protein>
<evidence type="ECO:0000256" key="1">
    <source>
        <dbReference type="SAM" id="Phobius"/>
    </source>
</evidence>
<evidence type="ECO:0000313" key="3">
    <source>
        <dbReference type="Proteomes" id="UP000027604"/>
    </source>
</evidence>
<dbReference type="HOGENOM" id="CLU_575779_0_0_4"/>